<proteinExistence type="inferred from homology"/>
<evidence type="ECO:0000256" key="2">
    <source>
        <dbReference type="ARBA" id="ARBA00008900"/>
    </source>
</evidence>
<dbReference type="GO" id="GO:0070497">
    <property type="term" value="F:6-carboxytetrahydropterin synthase activity"/>
    <property type="evidence" value="ECO:0007669"/>
    <property type="project" value="UniProtKB-EC"/>
</dbReference>
<evidence type="ECO:0000256" key="5">
    <source>
        <dbReference type="ARBA" id="ARBA00031449"/>
    </source>
</evidence>
<evidence type="ECO:0000313" key="8">
    <source>
        <dbReference type="Proteomes" id="UP000266389"/>
    </source>
</evidence>
<comment type="caution">
    <text evidence="7">The sequence shown here is derived from an EMBL/GenBank/DDBJ whole genome shotgun (WGS) entry which is preliminary data.</text>
</comment>
<evidence type="ECO:0000313" key="7">
    <source>
        <dbReference type="EMBL" id="RFM23446.1"/>
    </source>
</evidence>
<accession>A0A395LY23</accession>
<dbReference type="Pfam" id="PF01242">
    <property type="entry name" value="PTPS"/>
    <property type="match status" value="1"/>
</dbReference>
<evidence type="ECO:0000256" key="1">
    <source>
        <dbReference type="ARBA" id="ARBA00005061"/>
    </source>
</evidence>
<dbReference type="AlphaFoldDB" id="A0A395LY23"/>
<dbReference type="InterPro" id="IPR038418">
    <property type="entry name" value="6-PTP_synth/QueD_sf"/>
</dbReference>
<comment type="catalytic activity">
    <reaction evidence="6">
        <text>7,8-dihydroneopterin 3'-triphosphate + H2O = 6-carboxy-5,6,7,8-tetrahydropterin + triphosphate + acetaldehyde + 2 H(+)</text>
        <dbReference type="Rhea" id="RHEA:27966"/>
        <dbReference type="ChEBI" id="CHEBI:15343"/>
        <dbReference type="ChEBI" id="CHEBI:15377"/>
        <dbReference type="ChEBI" id="CHEBI:15378"/>
        <dbReference type="ChEBI" id="CHEBI:18036"/>
        <dbReference type="ChEBI" id="CHEBI:58462"/>
        <dbReference type="ChEBI" id="CHEBI:61032"/>
        <dbReference type="EC" id="4.1.2.50"/>
    </reaction>
</comment>
<dbReference type="EMBL" id="PHFL01000065">
    <property type="protein sequence ID" value="RFM23446.1"/>
    <property type="molecule type" value="Genomic_DNA"/>
</dbReference>
<dbReference type="Proteomes" id="UP000266389">
    <property type="component" value="Unassembled WGS sequence"/>
</dbReference>
<evidence type="ECO:0000256" key="4">
    <source>
        <dbReference type="ARBA" id="ARBA00018141"/>
    </source>
</evidence>
<dbReference type="Gene3D" id="3.30.479.10">
    <property type="entry name" value="6-pyruvoyl tetrahydropterin synthase/QueD"/>
    <property type="match status" value="1"/>
</dbReference>
<comment type="similarity">
    <text evidence="2">Belongs to the PTPS family. QueD subfamily.</text>
</comment>
<comment type="pathway">
    <text evidence="1">Purine metabolism; 7-cyano-7-deazaguanine biosynthesis.</text>
</comment>
<evidence type="ECO:0000256" key="6">
    <source>
        <dbReference type="ARBA" id="ARBA00048807"/>
    </source>
</evidence>
<dbReference type="InterPro" id="IPR007115">
    <property type="entry name" value="6-PTP_synth/QueD"/>
</dbReference>
<sequence>MLPVRTELCLKFEFCASHSLSVREVPHEHLWRVGVHLAGETRAGMILNLPDVRRAFEDVLAPLRNTFLNENTYLSPEAQAAPTCETLSAFLFDAFNKRLATDFLSANPTVQLVSVEVAICEPDGFEWGSVKRTYA</sequence>
<dbReference type="EC" id="4.1.2.50" evidence="3"/>
<protein>
    <recommendedName>
        <fullName evidence="4">6-carboxy-5,6,7,8-tetrahydropterin synthase</fullName>
        <ecNumber evidence="3">4.1.2.50</ecNumber>
    </recommendedName>
    <alternativeName>
        <fullName evidence="5">Queuosine biosynthesis protein QueD</fullName>
    </alternativeName>
</protein>
<gene>
    <name evidence="7" type="ORF">D0433_10970</name>
</gene>
<dbReference type="SUPFAM" id="SSF55620">
    <property type="entry name" value="Tetrahydrobiopterin biosynthesis enzymes-like"/>
    <property type="match status" value="1"/>
</dbReference>
<dbReference type="UniPathway" id="UPA00391"/>
<reference evidence="7 8" key="1">
    <citation type="journal article" date="2011" name="ISME J.">
        <title>Community ecology of hot spring cyanobacterial mats: predominant populations and their functional potential.</title>
        <authorList>
            <person name="Klatt C.G."/>
            <person name="Wood J.M."/>
            <person name="Rusch D.B."/>
            <person name="Bateson M.M."/>
            <person name="Hamamura N."/>
            <person name="Heidelberg J.F."/>
            <person name="Grossman A.R."/>
            <person name="Bhaya D."/>
            <person name="Cohan F.M."/>
            <person name="Kuhl M."/>
            <person name="Bryant D.A."/>
            <person name="Ward D.M."/>
        </authorList>
    </citation>
    <scope>NUCLEOTIDE SEQUENCE [LARGE SCALE GENOMIC DNA]</scope>
    <source>
        <strain evidence="7">OS</strain>
    </source>
</reference>
<evidence type="ECO:0000256" key="3">
    <source>
        <dbReference type="ARBA" id="ARBA00012982"/>
    </source>
</evidence>
<name>A0A395LY23_9BACT</name>
<organism evidence="7 8">
    <name type="scientific">Candidatus Thermochlorobacter aerophilus</name>
    <dbReference type="NCBI Taxonomy" id="1868324"/>
    <lineage>
        <taxon>Bacteria</taxon>
        <taxon>Pseudomonadati</taxon>
        <taxon>Chlorobiota</taxon>
        <taxon>Chlorobiia</taxon>
        <taxon>Chlorobiales</taxon>
        <taxon>Candidatus Thermochlorobacteriaceae</taxon>
        <taxon>Candidatus Thermochlorobacter</taxon>
    </lineage>
</organism>